<accession>A0ABS1HDY4</accession>
<feature type="region of interest" description="Disordered" evidence="1">
    <location>
        <begin position="101"/>
        <end position="124"/>
    </location>
</feature>
<feature type="compositionally biased region" description="Polar residues" evidence="1">
    <location>
        <begin position="105"/>
        <end position="116"/>
    </location>
</feature>
<reference evidence="4 5" key="1">
    <citation type="submission" date="2021-01" db="EMBL/GenBank/DDBJ databases">
        <title>Carboxyliciviraga sp.nov., isolated from coastal sediments.</title>
        <authorList>
            <person name="Lu D."/>
            <person name="Zhang T."/>
        </authorList>
    </citation>
    <scope>NUCLEOTIDE SEQUENCE [LARGE SCALE GENOMIC DNA]</scope>
    <source>
        <strain evidence="4 5">N1Y132</strain>
    </source>
</reference>
<evidence type="ECO:0000313" key="4">
    <source>
        <dbReference type="EMBL" id="MBK3515782.1"/>
    </source>
</evidence>
<dbReference type="GO" id="GO:0016301">
    <property type="term" value="F:kinase activity"/>
    <property type="evidence" value="ECO:0007669"/>
    <property type="project" value="UniProtKB-KW"/>
</dbReference>
<gene>
    <name evidence="4" type="ORF">JIV24_00420</name>
</gene>
<dbReference type="InterPro" id="IPR036890">
    <property type="entry name" value="HATPase_C_sf"/>
</dbReference>
<dbReference type="RefSeq" id="WP_200463013.1">
    <property type="nucleotide sequence ID" value="NZ_JAENRR010000001.1"/>
</dbReference>
<evidence type="ECO:0000313" key="5">
    <source>
        <dbReference type="Proteomes" id="UP000605676"/>
    </source>
</evidence>
<keyword evidence="4" id="KW-0418">Kinase</keyword>
<name>A0ABS1HDY4_9BACT</name>
<keyword evidence="2" id="KW-0812">Transmembrane</keyword>
<dbReference type="PANTHER" id="PTHR34220">
    <property type="entry name" value="SENSOR HISTIDINE KINASE YPDA"/>
    <property type="match status" value="1"/>
</dbReference>
<dbReference type="EMBL" id="JAENRR010000001">
    <property type="protein sequence ID" value="MBK3515782.1"/>
    <property type="molecule type" value="Genomic_DNA"/>
</dbReference>
<dbReference type="InterPro" id="IPR010559">
    <property type="entry name" value="Sig_transdc_His_kin_internal"/>
</dbReference>
<feature type="transmembrane region" description="Helical" evidence="2">
    <location>
        <begin position="74"/>
        <end position="94"/>
    </location>
</feature>
<comment type="caution">
    <text evidence="4">The sequence shown here is derived from an EMBL/GenBank/DDBJ whole genome shotgun (WGS) entry which is preliminary data.</text>
</comment>
<evidence type="ECO:0000256" key="2">
    <source>
        <dbReference type="SAM" id="Phobius"/>
    </source>
</evidence>
<dbReference type="InterPro" id="IPR050640">
    <property type="entry name" value="Bact_2-comp_sensor_kinase"/>
</dbReference>
<keyword evidence="4" id="KW-0808">Transferase</keyword>
<dbReference type="Gene3D" id="3.30.565.10">
    <property type="entry name" value="Histidine kinase-like ATPase, C-terminal domain"/>
    <property type="match status" value="1"/>
</dbReference>
<organism evidence="4 5">
    <name type="scientific">Carboxylicivirga marina</name>
    <dbReference type="NCBI Taxonomy" id="2800988"/>
    <lineage>
        <taxon>Bacteria</taxon>
        <taxon>Pseudomonadati</taxon>
        <taxon>Bacteroidota</taxon>
        <taxon>Bacteroidia</taxon>
        <taxon>Marinilabiliales</taxon>
        <taxon>Marinilabiliaceae</taxon>
        <taxon>Carboxylicivirga</taxon>
    </lineage>
</organism>
<protein>
    <submittedName>
        <fullName evidence="4">Histidine kinase</fullName>
    </submittedName>
</protein>
<keyword evidence="5" id="KW-1185">Reference proteome</keyword>
<proteinExistence type="predicted"/>
<feature type="transmembrane region" description="Helical" evidence="2">
    <location>
        <begin position="14"/>
        <end position="33"/>
    </location>
</feature>
<sequence length="364" mass="42717">MPYTDKHTSLTEHAIFVCIWLLILASPVIFIDYNNVSIEQRLLGTWLRLLPFFLLSIINHFILVPLILFRKNKWTYFITAIFTILTFVVLIRIVQPQDSKRRPIHTQQSQLEQPDNQKPLPPKHLQARNKNRAAIPPQVNIFILSILILGFDTGIRTAFRWMRLEKDSEVLEKEKVKSELAFLRNQVSPHFFMNTLNNIHSLIDFNIEEAKDSIIHLSKLMRHLLYNSNDEHINIGKEMDFIRHYIDLMKLRYSNKVDIQLQINEHLPDVMIPPLLFTSYVENAFKHGVSYQHHSFIYININCSSHQLEFSIRNSNHQTANLNEPSGIGAENSRKRLNLLYGNNYTLEEENSSEHYLIKLTLPL</sequence>
<dbReference type="SUPFAM" id="SSF55874">
    <property type="entry name" value="ATPase domain of HSP90 chaperone/DNA topoisomerase II/histidine kinase"/>
    <property type="match status" value="1"/>
</dbReference>
<feature type="transmembrane region" description="Helical" evidence="2">
    <location>
        <begin position="45"/>
        <end position="68"/>
    </location>
</feature>
<dbReference type="PANTHER" id="PTHR34220:SF7">
    <property type="entry name" value="SENSOR HISTIDINE KINASE YPDA"/>
    <property type="match status" value="1"/>
</dbReference>
<dbReference type="Proteomes" id="UP000605676">
    <property type="component" value="Unassembled WGS sequence"/>
</dbReference>
<evidence type="ECO:0000256" key="1">
    <source>
        <dbReference type="SAM" id="MobiDB-lite"/>
    </source>
</evidence>
<keyword evidence="2" id="KW-1133">Transmembrane helix</keyword>
<feature type="domain" description="Signal transduction histidine kinase internal region" evidence="3">
    <location>
        <begin position="179"/>
        <end position="256"/>
    </location>
</feature>
<evidence type="ECO:0000259" key="3">
    <source>
        <dbReference type="Pfam" id="PF06580"/>
    </source>
</evidence>
<keyword evidence="2" id="KW-0472">Membrane</keyword>
<dbReference type="Pfam" id="PF06580">
    <property type="entry name" value="His_kinase"/>
    <property type="match status" value="1"/>
</dbReference>